<comment type="subcellular location">
    <subcellularLocation>
        <location evidence="8">Cytoplasm</location>
    </subcellularLocation>
</comment>
<dbReference type="InterPro" id="IPR001048">
    <property type="entry name" value="Asp/Glu/Uridylate_kinase"/>
</dbReference>
<evidence type="ECO:0000256" key="2">
    <source>
        <dbReference type="ARBA" id="ARBA00022605"/>
    </source>
</evidence>
<dbReference type="PRINTS" id="PR00474">
    <property type="entry name" value="GLU5KINASE"/>
</dbReference>
<dbReference type="GO" id="GO:0055129">
    <property type="term" value="P:L-proline biosynthetic process"/>
    <property type="evidence" value="ECO:0007669"/>
    <property type="project" value="UniProtKB-UniRule"/>
</dbReference>
<comment type="catalytic activity">
    <reaction evidence="8">
        <text>L-glutamate + ATP = L-glutamyl 5-phosphate + ADP</text>
        <dbReference type="Rhea" id="RHEA:14877"/>
        <dbReference type="ChEBI" id="CHEBI:29985"/>
        <dbReference type="ChEBI" id="CHEBI:30616"/>
        <dbReference type="ChEBI" id="CHEBI:58274"/>
        <dbReference type="ChEBI" id="CHEBI:456216"/>
        <dbReference type="EC" id="2.7.2.11"/>
    </reaction>
</comment>
<feature type="binding site" evidence="8">
    <location>
        <position position="153"/>
    </location>
    <ligand>
        <name>substrate</name>
    </ligand>
</feature>
<dbReference type="Gene3D" id="2.30.130.10">
    <property type="entry name" value="PUA domain"/>
    <property type="match status" value="1"/>
</dbReference>
<accession>A0A8J6NB33</accession>
<dbReference type="InterPro" id="IPR019797">
    <property type="entry name" value="Glutamate_5-kinase_CS"/>
</dbReference>
<dbReference type="SUPFAM" id="SSF53633">
    <property type="entry name" value="Carbamate kinase-like"/>
    <property type="match status" value="1"/>
</dbReference>
<protein>
    <recommendedName>
        <fullName evidence="8">Glutamate 5-kinase</fullName>
        <ecNumber evidence="8">2.7.2.11</ecNumber>
    </recommendedName>
    <alternativeName>
        <fullName evidence="8">Gamma-glutamyl kinase</fullName>
        <shortName evidence="8">GK</shortName>
    </alternativeName>
</protein>
<dbReference type="InterPro" id="IPR001057">
    <property type="entry name" value="Glu/AcGlu_kinase"/>
</dbReference>
<dbReference type="FunFam" id="2.30.130.10:FF:000007">
    <property type="entry name" value="Glutamate 5-kinase"/>
    <property type="match status" value="1"/>
</dbReference>
<feature type="binding site" evidence="8">
    <location>
        <position position="165"/>
    </location>
    <ligand>
        <name>substrate</name>
    </ligand>
</feature>
<reference evidence="10 11" key="1">
    <citation type="submission" date="2020-08" db="EMBL/GenBank/DDBJ databases">
        <title>Bridging the membrane lipid divide: bacteria of the FCB group superphylum have the potential to synthesize archaeal ether lipids.</title>
        <authorList>
            <person name="Villanueva L."/>
            <person name="Von Meijenfeldt F.A.B."/>
            <person name="Westbye A.B."/>
            <person name="Yadav S."/>
            <person name="Hopmans E.C."/>
            <person name="Dutilh B.E."/>
            <person name="Sinninghe Damste J.S."/>
        </authorList>
    </citation>
    <scope>NUCLEOTIDE SEQUENCE [LARGE SCALE GENOMIC DNA]</scope>
    <source>
        <strain evidence="10">NIOZ-UU47</strain>
    </source>
</reference>
<dbReference type="PROSITE" id="PS50890">
    <property type="entry name" value="PUA"/>
    <property type="match status" value="1"/>
</dbReference>
<feature type="domain" description="PUA" evidence="9">
    <location>
        <begin position="294"/>
        <end position="377"/>
    </location>
</feature>
<dbReference type="GO" id="GO:0003723">
    <property type="term" value="F:RNA binding"/>
    <property type="evidence" value="ECO:0007669"/>
    <property type="project" value="InterPro"/>
</dbReference>
<dbReference type="FunFam" id="3.40.1160.10:FF:000018">
    <property type="entry name" value="Glutamate 5-kinase"/>
    <property type="match status" value="1"/>
</dbReference>
<dbReference type="InterPro" id="IPR041739">
    <property type="entry name" value="G5K_ProB"/>
</dbReference>
<evidence type="ECO:0000313" key="10">
    <source>
        <dbReference type="EMBL" id="MBC8316424.1"/>
    </source>
</evidence>
<evidence type="ECO:0000256" key="6">
    <source>
        <dbReference type="ARBA" id="ARBA00022777"/>
    </source>
</evidence>
<dbReference type="InterPro" id="IPR005715">
    <property type="entry name" value="Glu_5kinase/COase_Synthase"/>
</dbReference>
<feature type="binding site" evidence="8">
    <location>
        <begin position="185"/>
        <end position="186"/>
    </location>
    <ligand>
        <name>ATP</name>
        <dbReference type="ChEBI" id="CHEBI:30616"/>
    </ligand>
</feature>
<comment type="caution">
    <text evidence="10">The sequence shown here is derived from an EMBL/GenBank/DDBJ whole genome shotgun (WGS) entry which is preliminary data.</text>
</comment>
<dbReference type="SMART" id="SM00359">
    <property type="entry name" value="PUA"/>
    <property type="match status" value="1"/>
</dbReference>
<dbReference type="HAMAP" id="MF_00456">
    <property type="entry name" value="ProB"/>
    <property type="match status" value="1"/>
</dbReference>
<sequence>MAFQIAKEKGLVLRQEYLEMVRRVVVKVGSAVLTTSKGLNFTVLDNLAEELTFLSKSGREVILVSSGAVAAGRKKLELTSPSLTLREKQAAAAVGQSSLMGSYEDVFEQRGQKVAQVLLTHDDLSHRDRYLNIRNTMFTLFEWGILPIINENDTVSVKELRFGDNDTLGAMVTNLIDADMLICLTDVDGLYTGNPCNDPAASLVNTIVNVDDTVEKMAGNLCGSSLGTGGMRSKILAAKMVSARGGCSFIGPGREPGILRRLFAGEPVGTFFLPNQEKLQNRKHWIAYTLRPKGFLVLDNGACQALTTKGKSLLPSGITEVRGRFGVGDPVHCLDGDGRVIAAGLVNYDSVEITRIQGVHTSKIESVIGYKDSDEVIHRDNLVIL</sequence>
<name>A0A8J6NB33_9BACT</name>
<evidence type="ECO:0000256" key="7">
    <source>
        <dbReference type="ARBA" id="ARBA00022840"/>
    </source>
</evidence>
<dbReference type="GO" id="GO:0005524">
    <property type="term" value="F:ATP binding"/>
    <property type="evidence" value="ECO:0007669"/>
    <property type="project" value="UniProtKB-KW"/>
</dbReference>
<proteinExistence type="inferred from homology"/>
<keyword evidence="4 8" id="KW-0808">Transferase</keyword>
<gene>
    <name evidence="8 10" type="primary">proB</name>
    <name evidence="10" type="ORF">H8E41_00865</name>
</gene>
<keyword evidence="3 8" id="KW-0641">Proline biosynthesis</keyword>
<evidence type="ECO:0000256" key="3">
    <source>
        <dbReference type="ARBA" id="ARBA00022650"/>
    </source>
</evidence>
<dbReference type="PANTHER" id="PTHR43654:SF1">
    <property type="entry name" value="ISOPENTENYL PHOSPHATE KINASE"/>
    <property type="match status" value="1"/>
</dbReference>
<dbReference type="Proteomes" id="UP000614424">
    <property type="component" value="Unassembled WGS sequence"/>
</dbReference>
<dbReference type="AlphaFoldDB" id="A0A8J6NB33"/>
<feature type="binding site" evidence="8">
    <location>
        <position position="66"/>
    </location>
    <ligand>
        <name>substrate</name>
    </ligand>
</feature>
<dbReference type="CDD" id="cd04242">
    <property type="entry name" value="AAK_G5K_ProB"/>
    <property type="match status" value="1"/>
</dbReference>
<dbReference type="GO" id="GO:0005829">
    <property type="term" value="C:cytosol"/>
    <property type="evidence" value="ECO:0007669"/>
    <property type="project" value="TreeGrafter"/>
</dbReference>
<dbReference type="Pfam" id="PF01472">
    <property type="entry name" value="PUA"/>
    <property type="match status" value="1"/>
</dbReference>
<dbReference type="SUPFAM" id="SSF88697">
    <property type="entry name" value="PUA domain-like"/>
    <property type="match status" value="1"/>
</dbReference>
<dbReference type="Gene3D" id="3.40.1160.10">
    <property type="entry name" value="Acetylglutamate kinase-like"/>
    <property type="match status" value="2"/>
</dbReference>
<comment type="function">
    <text evidence="8">Catalyzes the transfer of a phosphate group to glutamate to form L-glutamate 5-phosphate.</text>
</comment>
<dbReference type="EC" id="2.7.2.11" evidence="8"/>
<organism evidence="10 11">
    <name type="scientific">Candidatus Desulfobia pelagia</name>
    <dbReference type="NCBI Taxonomy" id="2841692"/>
    <lineage>
        <taxon>Bacteria</taxon>
        <taxon>Pseudomonadati</taxon>
        <taxon>Thermodesulfobacteriota</taxon>
        <taxon>Desulfobulbia</taxon>
        <taxon>Desulfobulbales</taxon>
        <taxon>Desulfobulbaceae</taxon>
        <taxon>Candidatus Desulfobia</taxon>
    </lineage>
</organism>
<keyword evidence="2 8" id="KW-0028">Amino-acid biosynthesis</keyword>
<evidence type="ECO:0000259" key="9">
    <source>
        <dbReference type="SMART" id="SM00359"/>
    </source>
</evidence>
<feature type="binding site" evidence="8">
    <location>
        <position position="27"/>
    </location>
    <ligand>
        <name>ATP</name>
        <dbReference type="ChEBI" id="CHEBI:30616"/>
    </ligand>
</feature>
<evidence type="ECO:0000256" key="8">
    <source>
        <dbReference type="HAMAP-Rule" id="MF_00456"/>
    </source>
</evidence>
<dbReference type="PANTHER" id="PTHR43654">
    <property type="entry name" value="GLUTAMATE 5-KINASE"/>
    <property type="match status" value="1"/>
</dbReference>
<feature type="binding site" evidence="8">
    <location>
        <begin position="228"/>
        <end position="234"/>
    </location>
    <ligand>
        <name>ATP</name>
        <dbReference type="ChEBI" id="CHEBI:30616"/>
    </ligand>
</feature>
<keyword evidence="6 8" id="KW-0418">Kinase</keyword>
<dbReference type="EMBL" id="JACNJZ010000032">
    <property type="protein sequence ID" value="MBC8316424.1"/>
    <property type="molecule type" value="Genomic_DNA"/>
</dbReference>
<dbReference type="PIRSF" id="PIRSF000729">
    <property type="entry name" value="GK"/>
    <property type="match status" value="1"/>
</dbReference>
<dbReference type="InterPro" id="IPR036393">
    <property type="entry name" value="AceGlu_kinase-like_sf"/>
</dbReference>
<dbReference type="GO" id="GO:0004349">
    <property type="term" value="F:glutamate 5-kinase activity"/>
    <property type="evidence" value="ECO:0007669"/>
    <property type="project" value="UniProtKB-UniRule"/>
</dbReference>
<keyword evidence="7 8" id="KW-0067">ATP-binding</keyword>
<dbReference type="InterPro" id="IPR036974">
    <property type="entry name" value="PUA_sf"/>
</dbReference>
<dbReference type="InterPro" id="IPR011529">
    <property type="entry name" value="Glu_5kinase"/>
</dbReference>
<dbReference type="Pfam" id="PF00696">
    <property type="entry name" value="AA_kinase"/>
    <property type="match status" value="1"/>
</dbReference>
<keyword evidence="1 8" id="KW-0963">Cytoplasm</keyword>
<comment type="pathway">
    <text evidence="8">Amino-acid biosynthesis; L-proline biosynthesis; L-glutamate 5-semialdehyde from L-glutamate: step 1/2.</text>
</comment>
<dbReference type="InterPro" id="IPR015947">
    <property type="entry name" value="PUA-like_sf"/>
</dbReference>
<dbReference type="CDD" id="cd21157">
    <property type="entry name" value="PUA_G5K"/>
    <property type="match status" value="1"/>
</dbReference>
<dbReference type="NCBIfam" id="TIGR01027">
    <property type="entry name" value="proB"/>
    <property type="match status" value="1"/>
</dbReference>
<evidence type="ECO:0000256" key="5">
    <source>
        <dbReference type="ARBA" id="ARBA00022741"/>
    </source>
</evidence>
<dbReference type="InterPro" id="IPR002478">
    <property type="entry name" value="PUA"/>
</dbReference>
<comment type="similarity">
    <text evidence="8">Belongs to the glutamate 5-kinase family.</text>
</comment>
<dbReference type="PROSITE" id="PS00902">
    <property type="entry name" value="GLUTAMATE_5_KINASE"/>
    <property type="match status" value="1"/>
</dbReference>
<evidence type="ECO:0000313" key="11">
    <source>
        <dbReference type="Proteomes" id="UP000614424"/>
    </source>
</evidence>
<evidence type="ECO:0000256" key="4">
    <source>
        <dbReference type="ARBA" id="ARBA00022679"/>
    </source>
</evidence>
<keyword evidence="5 8" id="KW-0547">Nucleotide-binding</keyword>
<dbReference type="UniPathway" id="UPA00098">
    <property type="reaction ID" value="UER00359"/>
</dbReference>
<evidence type="ECO:0000256" key="1">
    <source>
        <dbReference type="ARBA" id="ARBA00022490"/>
    </source>
</evidence>